<dbReference type="Proteomes" id="UP001238155">
    <property type="component" value="Chromosome"/>
</dbReference>
<protein>
    <submittedName>
        <fullName evidence="5">ATP-binding cassette domain-containing protein</fullName>
    </submittedName>
</protein>
<gene>
    <name evidence="5" type="ORF">QFF56_09550</name>
</gene>
<dbReference type="EMBL" id="CP123751">
    <property type="protein sequence ID" value="WHQ80149.1"/>
    <property type="molecule type" value="Genomic_DNA"/>
</dbReference>
<evidence type="ECO:0000256" key="2">
    <source>
        <dbReference type="ARBA" id="ARBA00022741"/>
    </source>
</evidence>
<dbReference type="PANTHER" id="PTHR42711:SF1">
    <property type="entry name" value="ABC-TRANSPORT PROTEIN, ATP-BINDING COMPONENT"/>
    <property type="match status" value="1"/>
</dbReference>
<reference evidence="5" key="1">
    <citation type="submission" date="2023-04" db="EMBL/GenBank/DDBJ databases">
        <title>Four porcine-derived lactic acid bacteria strains analyses and their evaluation as potential probiotics based on genomics.</title>
        <authorList>
            <person name="Niu D."/>
        </authorList>
    </citation>
    <scope>NUCLEOTIDE SEQUENCE</scope>
    <source>
        <strain evidence="5">ZSB1</strain>
    </source>
</reference>
<dbReference type="PANTHER" id="PTHR42711">
    <property type="entry name" value="ABC TRANSPORTER ATP-BINDING PROTEIN"/>
    <property type="match status" value="1"/>
</dbReference>
<evidence type="ECO:0000259" key="4">
    <source>
        <dbReference type="Pfam" id="PF00005"/>
    </source>
</evidence>
<evidence type="ECO:0000256" key="1">
    <source>
        <dbReference type="ARBA" id="ARBA00022448"/>
    </source>
</evidence>
<feature type="domain" description="ABC transporter" evidence="4">
    <location>
        <begin position="39"/>
        <end position="176"/>
    </location>
</feature>
<dbReference type="AlphaFoldDB" id="A0AAJ6FMX4"/>
<keyword evidence="2" id="KW-0547">Nucleotide-binding</keyword>
<dbReference type="GO" id="GO:0005524">
    <property type="term" value="F:ATP binding"/>
    <property type="evidence" value="ECO:0007669"/>
    <property type="project" value="UniProtKB-KW"/>
</dbReference>
<dbReference type="GO" id="GO:0016887">
    <property type="term" value="F:ATP hydrolysis activity"/>
    <property type="evidence" value="ECO:0007669"/>
    <property type="project" value="InterPro"/>
</dbReference>
<dbReference type="Pfam" id="PF00005">
    <property type="entry name" value="ABC_tran"/>
    <property type="match status" value="1"/>
</dbReference>
<organism evidence="5 6">
    <name type="scientific">Ligilactobacillus animalis</name>
    <dbReference type="NCBI Taxonomy" id="1605"/>
    <lineage>
        <taxon>Bacteria</taxon>
        <taxon>Bacillati</taxon>
        <taxon>Bacillota</taxon>
        <taxon>Bacilli</taxon>
        <taxon>Lactobacillales</taxon>
        <taxon>Lactobacillaceae</taxon>
        <taxon>Ligilactobacillus</taxon>
    </lineage>
</organism>
<sequence length="177" mass="19967">MIEVKHATLQYTTFTRAQGVNGVIRDFFKRRKQQVTAVADVSFTIREGEMVGLIGRNGAGKTTLVKLLTGILPLAQGTIVIDQALPNERRPHFLKQIGVLLGQRSQLIWDLPPIDTYDMLAALYELGAEQYHARLNWLSEQLAATDLIYLPVRKLSLGQRVKCELIAVLLHEPKYLF</sequence>
<dbReference type="InterPro" id="IPR027417">
    <property type="entry name" value="P-loop_NTPase"/>
</dbReference>
<evidence type="ECO:0000256" key="3">
    <source>
        <dbReference type="ARBA" id="ARBA00022840"/>
    </source>
</evidence>
<dbReference type="SUPFAM" id="SSF52540">
    <property type="entry name" value="P-loop containing nucleoside triphosphate hydrolases"/>
    <property type="match status" value="1"/>
</dbReference>
<keyword evidence="1" id="KW-0813">Transport</keyword>
<dbReference type="GeneID" id="70638427"/>
<dbReference type="InterPro" id="IPR003439">
    <property type="entry name" value="ABC_transporter-like_ATP-bd"/>
</dbReference>
<dbReference type="RefSeq" id="WP_168731139.1">
    <property type="nucleotide sequence ID" value="NZ_CABIZJ010000004.1"/>
</dbReference>
<dbReference type="InterPro" id="IPR050763">
    <property type="entry name" value="ABC_transporter_ATP-binding"/>
</dbReference>
<keyword evidence="3 5" id="KW-0067">ATP-binding</keyword>
<proteinExistence type="predicted"/>
<name>A0AAJ6FMX4_9LACO</name>
<dbReference type="Gene3D" id="3.40.50.300">
    <property type="entry name" value="P-loop containing nucleotide triphosphate hydrolases"/>
    <property type="match status" value="1"/>
</dbReference>
<accession>A0AAJ6FMX4</accession>
<evidence type="ECO:0000313" key="6">
    <source>
        <dbReference type="Proteomes" id="UP001238155"/>
    </source>
</evidence>
<evidence type="ECO:0000313" key="5">
    <source>
        <dbReference type="EMBL" id="WHQ80149.1"/>
    </source>
</evidence>